<feature type="domain" description="Peptidoglycan binding-like" evidence="2">
    <location>
        <begin position="247"/>
        <end position="307"/>
    </location>
</feature>
<feature type="domain" description="X-Tfes XVIPCD" evidence="3">
    <location>
        <begin position="334"/>
        <end position="431"/>
    </location>
</feature>
<evidence type="ECO:0000313" key="4">
    <source>
        <dbReference type="EMBL" id="CTP83746.1"/>
    </source>
</evidence>
<dbReference type="InterPro" id="IPR046519">
    <property type="entry name" value="X-Tfes_XVIPCD"/>
</dbReference>
<dbReference type="InterPro" id="IPR023346">
    <property type="entry name" value="Lysozyme-like_dom_sf"/>
</dbReference>
<dbReference type="SUPFAM" id="SSF47090">
    <property type="entry name" value="PGBD-like"/>
    <property type="match status" value="1"/>
</dbReference>
<dbReference type="InterPro" id="IPR002477">
    <property type="entry name" value="Peptidoglycan-bd-like"/>
</dbReference>
<name>A0A0K2ZDT9_9XANT</name>
<dbReference type="Gene3D" id="1.10.530.10">
    <property type="match status" value="1"/>
</dbReference>
<dbReference type="Proteomes" id="UP000045978">
    <property type="component" value="Unassembled WGS sequence"/>
</dbReference>
<feature type="region of interest" description="Disordered" evidence="1">
    <location>
        <begin position="315"/>
        <end position="338"/>
    </location>
</feature>
<feature type="region of interest" description="Disordered" evidence="1">
    <location>
        <begin position="419"/>
        <end position="453"/>
    </location>
</feature>
<dbReference type="AlphaFoldDB" id="A0A0K2ZDT9"/>
<sequence>MARIDDRWVEHRQELVDAARGAGIDPSVMVKIAGFESGFNPQARPVATTNPHNNTVRQFDGTMAISSAYGYGQFLDGTWQQMINAYGEKYGIENAANLSRSQTNSPELRQDTRLQAAMLAEFTRENIDRASRYGGGDIAANVYAMHNLGVGDGSRFLQAVHDHPDAKVNTVLSAQVIRGNASLYGDGNITNAQAYAAMGRQMDKYAGYAEGVKNLPPDHQSRHPVQGAPHQTHHSINIFKLEQGQHGQPVEQLQHQLSQLGLTGRDGKPLHPDGDFGPNTRYAVEQFQREHGLGVDGVVGRNTRAALDQAMAQHAPAQQAATPQSAATAPLLSDPSHPQHDLYSGSVRELEKLGERGGFANRQALEQAAGQMAFEAKVSGLDRIDHVLPSKDGRGLIAVQGELNDPAMHRVYVDREQAQVQPLQESTRQMAEEVQRQSQTQQSEARAPAAMTR</sequence>
<evidence type="ECO:0000259" key="2">
    <source>
        <dbReference type="Pfam" id="PF01471"/>
    </source>
</evidence>
<evidence type="ECO:0000259" key="3">
    <source>
        <dbReference type="Pfam" id="PF20410"/>
    </source>
</evidence>
<dbReference type="InterPro" id="IPR036365">
    <property type="entry name" value="PGBD-like_sf"/>
</dbReference>
<evidence type="ECO:0000256" key="1">
    <source>
        <dbReference type="SAM" id="MobiDB-lite"/>
    </source>
</evidence>
<reference evidence="4 5" key="1">
    <citation type="submission" date="2015-07" db="EMBL/GenBank/DDBJ databases">
        <authorList>
            <person name="Noorani M."/>
        </authorList>
    </citation>
    <scope>NUCLEOTIDE SEQUENCE [LARGE SCALE GENOMIC DNA]</scope>
    <source>
        <strain evidence="4">LMG730</strain>
    </source>
</reference>
<dbReference type="InterPro" id="IPR036366">
    <property type="entry name" value="PGBDSf"/>
</dbReference>
<evidence type="ECO:0000313" key="5">
    <source>
        <dbReference type="Proteomes" id="UP000045978"/>
    </source>
</evidence>
<dbReference type="Pfam" id="PF20410">
    <property type="entry name" value="X-Tfes_XVIPCD"/>
    <property type="match status" value="1"/>
</dbReference>
<proteinExistence type="predicted"/>
<dbReference type="RefSeq" id="WP_237651294.1">
    <property type="nucleotide sequence ID" value="NZ_CP076251.1"/>
</dbReference>
<dbReference type="SUPFAM" id="SSF53955">
    <property type="entry name" value="Lysozyme-like"/>
    <property type="match status" value="1"/>
</dbReference>
<protein>
    <submittedName>
        <fullName evidence="4">Putative peptidoglycan-binding domain-containing protein</fullName>
    </submittedName>
</protein>
<dbReference type="Gene3D" id="1.10.101.10">
    <property type="entry name" value="PGBD-like superfamily/PGBD"/>
    <property type="match status" value="1"/>
</dbReference>
<accession>A0A0K2ZDT9</accession>
<organism evidence="4 5">
    <name type="scientific">Xanthomonas graminis pv. phlei</name>
    <dbReference type="NCBI Taxonomy" id="487906"/>
    <lineage>
        <taxon>Bacteria</taxon>
        <taxon>Pseudomonadati</taxon>
        <taxon>Pseudomonadota</taxon>
        <taxon>Gammaproteobacteria</taxon>
        <taxon>Lysobacterales</taxon>
        <taxon>Lysobacteraceae</taxon>
        <taxon>Xanthomonas</taxon>
        <taxon>Xanthomonas translucens group</taxon>
        <taxon>Xanthomonas graminis</taxon>
    </lineage>
</organism>
<dbReference type="EMBL" id="CXOJ01000010">
    <property type="protein sequence ID" value="CTP83746.1"/>
    <property type="molecule type" value="Genomic_DNA"/>
</dbReference>
<dbReference type="Pfam" id="PF01471">
    <property type="entry name" value="PG_binding_1"/>
    <property type="match status" value="1"/>
</dbReference>
<gene>
    <name evidence="4" type="ORF">XTPLMG730_0556</name>
</gene>
<feature type="compositionally biased region" description="Low complexity" evidence="1">
    <location>
        <begin position="315"/>
        <end position="330"/>
    </location>
</feature>
<feature type="compositionally biased region" description="Polar residues" evidence="1">
    <location>
        <begin position="419"/>
        <end position="429"/>
    </location>
</feature>